<dbReference type="CDD" id="cd18791">
    <property type="entry name" value="SF2_C_RHA"/>
    <property type="match status" value="1"/>
</dbReference>
<dbReference type="GO" id="GO:0016787">
    <property type="term" value="F:hydrolase activity"/>
    <property type="evidence" value="ECO:0007669"/>
    <property type="project" value="UniProtKB-KW"/>
</dbReference>
<keyword evidence="3" id="KW-0347">Helicase</keyword>
<dbReference type="InterPro" id="IPR001650">
    <property type="entry name" value="Helicase_C-like"/>
</dbReference>
<dbReference type="Proteomes" id="UP000663829">
    <property type="component" value="Unassembled WGS sequence"/>
</dbReference>
<keyword evidence="10" id="KW-1185">Reference proteome</keyword>
<evidence type="ECO:0000256" key="3">
    <source>
        <dbReference type="ARBA" id="ARBA00022806"/>
    </source>
</evidence>
<dbReference type="Pfam" id="PF00271">
    <property type="entry name" value="Helicase_C"/>
    <property type="match status" value="1"/>
</dbReference>
<dbReference type="CDD" id="cd17917">
    <property type="entry name" value="DEXHc_RHA-like"/>
    <property type="match status" value="1"/>
</dbReference>
<keyword evidence="2" id="KW-0378">Hydrolase</keyword>
<evidence type="ECO:0000313" key="10">
    <source>
        <dbReference type="Proteomes" id="UP000663829"/>
    </source>
</evidence>
<feature type="region of interest" description="Disordered" evidence="5">
    <location>
        <begin position="1"/>
        <end position="28"/>
    </location>
</feature>
<dbReference type="OrthoDB" id="9989552at2759"/>
<name>A0A814TS62_9BILA</name>
<dbReference type="PROSITE" id="PS51194">
    <property type="entry name" value="HELICASE_CTER"/>
    <property type="match status" value="1"/>
</dbReference>
<dbReference type="PANTHER" id="PTHR18934:SF99">
    <property type="entry name" value="ATP-DEPENDENT RNA HELICASE DHX37-RELATED"/>
    <property type="match status" value="1"/>
</dbReference>
<dbReference type="InterPro" id="IPR027417">
    <property type="entry name" value="P-loop_NTPase"/>
</dbReference>
<dbReference type="EMBL" id="CAJNOQ010007303">
    <property type="protein sequence ID" value="CAF1164115.1"/>
    <property type="molecule type" value="Genomic_DNA"/>
</dbReference>
<accession>A0A814TS62</accession>
<feature type="domain" description="Helicase C-terminal" evidence="7">
    <location>
        <begin position="382"/>
        <end position="547"/>
    </location>
</feature>
<protein>
    <recommendedName>
        <fullName evidence="11">RNA helicase</fullName>
    </recommendedName>
</protein>
<organism evidence="8 10">
    <name type="scientific">Didymodactylos carnosus</name>
    <dbReference type="NCBI Taxonomy" id="1234261"/>
    <lineage>
        <taxon>Eukaryota</taxon>
        <taxon>Metazoa</taxon>
        <taxon>Spiralia</taxon>
        <taxon>Gnathifera</taxon>
        <taxon>Rotifera</taxon>
        <taxon>Eurotatoria</taxon>
        <taxon>Bdelloidea</taxon>
        <taxon>Philodinida</taxon>
        <taxon>Philodinidae</taxon>
        <taxon>Didymodactylos</taxon>
    </lineage>
</organism>
<evidence type="ECO:0008006" key="11">
    <source>
        <dbReference type="Google" id="ProtNLM"/>
    </source>
</evidence>
<dbReference type="SMART" id="SM00487">
    <property type="entry name" value="DEXDc"/>
    <property type="match status" value="1"/>
</dbReference>
<dbReference type="PANTHER" id="PTHR18934">
    <property type="entry name" value="ATP-DEPENDENT RNA HELICASE"/>
    <property type="match status" value="1"/>
</dbReference>
<dbReference type="Gene3D" id="3.40.50.300">
    <property type="entry name" value="P-loop containing nucleotide triphosphate hydrolases"/>
    <property type="match status" value="2"/>
</dbReference>
<evidence type="ECO:0000313" key="9">
    <source>
        <dbReference type="EMBL" id="CAF3927717.1"/>
    </source>
</evidence>
<dbReference type="Proteomes" id="UP000681722">
    <property type="component" value="Unassembled WGS sequence"/>
</dbReference>
<evidence type="ECO:0000313" key="8">
    <source>
        <dbReference type="EMBL" id="CAF1164115.1"/>
    </source>
</evidence>
<dbReference type="Pfam" id="PF00270">
    <property type="entry name" value="DEAD"/>
    <property type="match status" value="1"/>
</dbReference>
<dbReference type="CDD" id="cd20335">
    <property type="entry name" value="BRcat_RBR"/>
    <property type="match status" value="1"/>
</dbReference>
<dbReference type="EMBL" id="CAJOBC010007303">
    <property type="protein sequence ID" value="CAF3927717.1"/>
    <property type="molecule type" value="Genomic_DNA"/>
</dbReference>
<evidence type="ECO:0000256" key="2">
    <source>
        <dbReference type="ARBA" id="ARBA00022801"/>
    </source>
</evidence>
<dbReference type="Gene3D" id="4.10.1000.40">
    <property type="match status" value="1"/>
</dbReference>
<evidence type="ECO:0000256" key="4">
    <source>
        <dbReference type="ARBA" id="ARBA00022840"/>
    </source>
</evidence>
<feature type="compositionally biased region" description="Basic residues" evidence="5">
    <location>
        <begin position="18"/>
        <end position="27"/>
    </location>
</feature>
<dbReference type="SUPFAM" id="SSF52540">
    <property type="entry name" value="P-loop containing nucleoside triphosphate hydrolases"/>
    <property type="match status" value="1"/>
</dbReference>
<keyword evidence="4" id="KW-0067">ATP-binding</keyword>
<evidence type="ECO:0000256" key="1">
    <source>
        <dbReference type="ARBA" id="ARBA00022741"/>
    </source>
</evidence>
<dbReference type="InterPro" id="IPR014001">
    <property type="entry name" value="Helicase_ATP-bd"/>
</dbReference>
<feature type="non-terminal residue" evidence="8">
    <location>
        <position position="1"/>
    </location>
</feature>
<proteinExistence type="predicted"/>
<dbReference type="Gene3D" id="1.20.120.1080">
    <property type="match status" value="1"/>
</dbReference>
<reference evidence="8" key="1">
    <citation type="submission" date="2021-02" db="EMBL/GenBank/DDBJ databases">
        <authorList>
            <person name="Nowell W R."/>
        </authorList>
    </citation>
    <scope>NUCLEOTIDE SEQUENCE</scope>
</reference>
<dbReference type="PROSITE" id="PS51192">
    <property type="entry name" value="HELICASE_ATP_BIND_1"/>
    <property type="match status" value="1"/>
</dbReference>
<dbReference type="InterPro" id="IPR011545">
    <property type="entry name" value="DEAD/DEAH_box_helicase_dom"/>
</dbReference>
<dbReference type="SUPFAM" id="SSF56399">
    <property type="entry name" value="ADP-ribosylation"/>
    <property type="match status" value="1"/>
</dbReference>
<evidence type="ECO:0000256" key="5">
    <source>
        <dbReference type="SAM" id="MobiDB-lite"/>
    </source>
</evidence>
<dbReference type="Gene3D" id="3.90.228.10">
    <property type="match status" value="1"/>
</dbReference>
<sequence>TSRDNFQQDRDDLYSSQRRTHSRRTPCRHGDSCFNADCSYKHSPGWHACTNGAQCNDFACSANHPRNRKKKCVHGTVCRKPDCSYLHPNTNKSKFSYDNNDQNYSNHAHNLPYRSKTFADENSQYNRPDLYFQSNENDFTEESYNNTNRVHSQQHHRFKSVATRMAERKMAQLPIFASRIKFCERLQREKMLVVVAETGSGKSTQLPQYAAECFPEGLVVCTQPRASTAVALAHRVADQYDGTSEGNSVGYQISNGNAGKNNCVIGTNIMFMTDAALIYEFQTDSELSQIRVLIIDEVHERSLNTDIVMGMAKLLLARRTTDFFVVVASATIDPTPFLSFFDRSSSPPLDVADHIHPVVVENLPPPIDCPDYKFIELHVVPTLLRLYPKHAGHTLVFLSSQREIEKALRLFSSNIPNGCVALPLYGSLSPEEQNKILKFDDKRSNQRMVVFCTNVAETSLTIKNVQLVIDTGLVRQLRFDIQRHLNVLETVRISRFSATKRRDTAGHIKRGHCVRLYNDDELKTENIEAEILRSSLDLVLLQLKRLRLDPQTFPFMTKPDSVSVRSSLDLLTNLMCLDKETKITTRGELFAELSLNPCLSAFMVNAYTDQKEDQRLLSLAATIVSILSASGSLFSTSDTTNDPNDNIRNSAASGADDYNSDLFDLCTVFNGWKVVGTIDRSTNKCITCHKSPQDQSDICQPCRTQHSFMNGLNNQVLQSIESSVLFYVKTITKSRWKLTPGVKTNNRQPNDGDIIGEHLRKLYPTQLAHLLVPHLPDEGVRLIESDLRASIANRSIYVQRAHDHTHQYFVAMSITRLPSGRYIVDRLHQVPAHHLPASPVQQLLVRENVGWSISNEVRTLFKSVSSEVWAKWLVHEYDRLSCRLTIWGLAIDRSHLESVLQPILANTHSKTVECGPIRATFQNGLICSAIEIIENALRLNLQRVPCKKYEKLQVWLETKLNIKRHDIRENNFQERTASSSDDDDDDDDYEAPPFYIVLKSVEAFHKAAASLSPHYICPQEALSSSTTGTHMSEKDASGRQLVLTVPQDSSFITDKEILKRLTPHAVDCRQVGKRNLKAQPGIQLINLPRDASESFMRQILQPINPLKISLRQTHKDGTGSSSAHIFFADNPQRQQAIMILQSDFCQKPIKITVRTRTSRQLVQKQVVPALSELQGKDPVPQTFLITTNNRESALQLYKEIISKMESSWKIDSSATVTVTHPHLYPDFDILIQQVANQFETQVQQQSIDQKQQKGRGTIRCFFNHGTPQKTALAAAMLAQATSPIIIKMTNDRQKQLFDELFSNSIIQEWSKKLNLVITKKEKSGTWITIRGPQVQQGQLMRQIADYSDTFDERFRVLELNSATANFFGRKKLADSQLQTLADRWMNWGCNVTYTSKTKCIIIYAQPKTQLSLIDSCEAEVKQILSKLSADGNVTRDKQICVFCGKMSYSTNTLRLCGHAYCRCAATHLTQTFPLQCNESKCKMNIEMQDLFEIFHEREELIRVCKKSLQIYLKNNSNMHDQTFCPNQVCDGLIKRSLGYQTCLTCGRSVCPSCCLIDDDLHQGRTCAERDKHQSMGDFLPTLFKVAEKFARDSWTPQTPPIIRIDYNMALAHHCASLKLFYKGVESLGDRLPPDMARGFFAFHGTAATSIKSICVNGFDPSRRAGQACGIGEYFGVSAAISHGYCRPTNPQGPYAMIIAFLLNCPQLSTRPGFCHVMNNPLGWSYAFNLPVVVVSYGTQNSCESPLSN</sequence>
<dbReference type="GO" id="GO:0005524">
    <property type="term" value="F:ATP binding"/>
    <property type="evidence" value="ECO:0007669"/>
    <property type="project" value="UniProtKB-KW"/>
</dbReference>
<evidence type="ECO:0000259" key="6">
    <source>
        <dbReference type="PROSITE" id="PS51192"/>
    </source>
</evidence>
<gene>
    <name evidence="8" type="ORF">GPM918_LOCUS21835</name>
    <name evidence="9" type="ORF">SRO942_LOCUS21833</name>
</gene>
<comment type="caution">
    <text evidence="8">The sequence shown here is derived from an EMBL/GenBank/DDBJ whole genome shotgun (WGS) entry which is preliminary data.</text>
</comment>
<dbReference type="GO" id="GO:0004386">
    <property type="term" value="F:helicase activity"/>
    <property type="evidence" value="ECO:0007669"/>
    <property type="project" value="UniProtKB-KW"/>
</dbReference>
<feature type="domain" description="Helicase ATP-binding" evidence="6">
    <location>
        <begin position="183"/>
        <end position="350"/>
    </location>
</feature>
<feature type="compositionally biased region" description="Basic and acidic residues" evidence="5">
    <location>
        <begin position="1"/>
        <end position="13"/>
    </location>
</feature>
<evidence type="ECO:0000259" key="7">
    <source>
        <dbReference type="PROSITE" id="PS51194"/>
    </source>
</evidence>
<keyword evidence="1" id="KW-0547">Nucleotide-binding</keyword>
<dbReference type="GO" id="GO:0003723">
    <property type="term" value="F:RNA binding"/>
    <property type="evidence" value="ECO:0007669"/>
    <property type="project" value="TreeGrafter"/>
</dbReference>